<reference evidence="10 13" key="2">
    <citation type="submission" date="2022-05" db="EMBL/GenBank/DDBJ databases">
        <title>Genome Sequencing of Bee-Associated Microbes.</title>
        <authorList>
            <person name="Dunlap C."/>
        </authorList>
    </citation>
    <scope>NUCLEOTIDE SEQUENCE [LARGE SCALE GENOMIC DNA]</scope>
    <source>
        <strain evidence="10 13">NRRL B-23120</strain>
    </source>
</reference>
<dbReference type="GO" id="GO:0016020">
    <property type="term" value="C:membrane"/>
    <property type="evidence" value="ECO:0007669"/>
    <property type="project" value="UniProtKB-SubCell"/>
</dbReference>
<comment type="subcellular location">
    <subcellularLocation>
        <location evidence="1">Membrane</location>
        <topology evidence="1">Lipid-anchor</topology>
    </subcellularLocation>
</comment>
<dbReference type="NCBIfam" id="TIGR02887">
    <property type="entry name" value="spore_ger_x_C"/>
    <property type="match status" value="1"/>
</dbReference>
<dbReference type="RefSeq" id="WP_042227262.1">
    <property type="nucleotide sequence ID" value="NZ_CP026520.1"/>
</dbReference>
<dbReference type="InterPro" id="IPR057336">
    <property type="entry name" value="GerAC_N"/>
</dbReference>
<evidence type="ECO:0000313" key="10">
    <source>
        <dbReference type="EMBL" id="MCY9596803.1"/>
    </source>
</evidence>
<evidence type="ECO:0000256" key="3">
    <source>
        <dbReference type="ARBA" id="ARBA00022544"/>
    </source>
</evidence>
<dbReference type="GO" id="GO:0009847">
    <property type="term" value="P:spore germination"/>
    <property type="evidence" value="ECO:0007669"/>
    <property type="project" value="InterPro"/>
</dbReference>
<dbReference type="Gene3D" id="3.30.300.210">
    <property type="entry name" value="Nutrient germinant receptor protein C, domain 3"/>
    <property type="match status" value="1"/>
</dbReference>
<evidence type="ECO:0000259" key="8">
    <source>
        <dbReference type="Pfam" id="PF05504"/>
    </source>
</evidence>
<evidence type="ECO:0000256" key="4">
    <source>
        <dbReference type="ARBA" id="ARBA00022729"/>
    </source>
</evidence>
<dbReference type="Pfam" id="PF25198">
    <property type="entry name" value="Spore_GerAC_N"/>
    <property type="match status" value="1"/>
</dbReference>
<dbReference type="AlphaFoldDB" id="A0A410WZJ2"/>
<keyword evidence="3" id="KW-0309">Germination</keyword>
<organism evidence="11 12">
    <name type="scientific">Paenibacillus chitinolyticus</name>
    <dbReference type="NCBI Taxonomy" id="79263"/>
    <lineage>
        <taxon>Bacteria</taxon>
        <taxon>Bacillati</taxon>
        <taxon>Bacillota</taxon>
        <taxon>Bacilli</taxon>
        <taxon>Bacillales</taxon>
        <taxon>Paenibacillaceae</taxon>
        <taxon>Paenibacillus</taxon>
    </lineage>
</organism>
<evidence type="ECO:0000259" key="9">
    <source>
        <dbReference type="Pfam" id="PF25198"/>
    </source>
</evidence>
<keyword evidence="13" id="KW-1185">Reference proteome</keyword>
<reference evidence="11 12" key="1">
    <citation type="submission" date="2018-01" db="EMBL/GenBank/DDBJ databases">
        <title>The whole genome sequencing and assembly of Paenibacillus chitinolyticus KCCM 41400 strain.</title>
        <authorList>
            <person name="Kim J.-Y."/>
            <person name="Park M.-K."/>
            <person name="Lee Y.-J."/>
            <person name="Yi H."/>
            <person name="Bahn Y.-S."/>
            <person name="Kim J.F."/>
            <person name="Lee D.-W."/>
        </authorList>
    </citation>
    <scope>NUCLEOTIDE SEQUENCE [LARGE SCALE GENOMIC DNA]</scope>
    <source>
        <strain evidence="11 12">KCCM 41400</strain>
    </source>
</reference>
<dbReference type="OrthoDB" id="9816067at2"/>
<name>A0A410WZJ2_9BACL</name>
<keyword evidence="5" id="KW-0472">Membrane</keyword>
<comment type="similarity">
    <text evidence="2">Belongs to the GerABKC lipoprotein family.</text>
</comment>
<dbReference type="InterPro" id="IPR046953">
    <property type="entry name" value="Spore_GerAC-like_C"/>
</dbReference>
<evidence type="ECO:0000256" key="5">
    <source>
        <dbReference type="ARBA" id="ARBA00023136"/>
    </source>
</evidence>
<protein>
    <submittedName>
        <fullName evidence="11">Ger(X)C family spore germination protein</fullName>
    </submittedName>
</protein>
<evidence type="ECO:0000313" key="12">
    <source>
        <dbReference type="Proteomes" id="UP000288943"/>
    </source>
</evidence>
<dbReference type="EMBL" id="JAMDMJ010000015">
    <property type="protein sequence ID" value="MCY9596803.1"/>
    <property type="molecule type" value="Genomic_DNA"/>
</dbReference>
<accession>A0A410WZJ2</accession>
<dbReference type="PANTHER" id="PTHR35789">
    <property type="entry name" value="SPORE GERMINATION PROTEIN B3"/>
    <property type="match status" value="1"/>
</dbReference>
<dbReference type="InterPro" id="IPR008844">
    <property type="entry name" value="Spore_GerAC-like"/>
</dbReference>
<dbReference type="KEGG" id="pchi:PC41400_20350"/>
<dbReference type="PROSITE" id="PS51257">
    <property type="entry name" value="PROKAR_LIPOPROTEIN"/>
    <property type="match status" value="1"/>
</dbReference>
<evidence type="ECO:0000256" key="6">
    <source>
        <dbReference type="ARBA" id="ARBA00023139"/>
    </source>
</evidence>
<gene>
    <name evidence="10" type="ORF">M5X16_13560</name>
    <name evidence="11" type="ORF">PC41400_20350</name>
</gene>
<dbReference type="PANTHER" id="PTHR35789:SF1">
    <property type="entry name" value="SPORE GERMINATION PROTEIN B3"/>
    <property type="match status" value="1"/>
</dbReference>
<keyword evidence="4" id="KW-0732">Signal</keyword>
<keyword evidence="6" id="KW-0564">Palmitate</keyword>
<dbReference type="GeneID" id="95377146"/>
<evidence type="ECO:0000256" key="1">
    <source>
        <dbReference type="ARBA" id="ARBA00004635"/>
    </source>
</evidence>
<keyword evidence="7" id="KW-0449">Lipoprotein</keyword>
<evidence type="ECO:0000313" key="13">
    <source>
        <dbReference type="Proteomes" id="UP001527202"/>
    </source>
</evidence>
<dbReference type="Proteomes" id="UP001527202">
    <property type="component" value="Unassembled WGS sequence"/>
</dbReference>
<dbReference type="EMBL" id="CP026520">
    <property type="protein sequence ID" value="QAV19879.1"/>
    <property type="molecule type" value="Genomic_DNA"/>
</dbReference>
<feature type="domain" description="Spore germination GerAC-like C-terminal" evidence="8">
    <location>
        <begin position="212"/>
        <end position="377"/>
    </location>
</feature>
<sequence length="395" mass="44670">MRMTARLAGILLSLFLLAGCWSSVELNDRAFVRIVMVDKTDDGYELVLGMPLANRLIPGEVGGGSQSGREPFTYFSKIETNLSDAFRKIQNDLSRKITFGQTHVVIIGNRYAEEGIGSLLDLIAREPRVHINANLFVTHGSVDQIIHLPLTMERFPSDIFYAYGKRKIATAINFKDILRAHYMGGDFLVTRLVFGKAGIMNESKEENWMGPDGAAVFKADKMVGSLPGKKAAGALWIQGQPETREITVPSPTDGKAVSLLVERNSTRIRPELTGDTFTYKIHVNTDLDIVASYSNINLKDHKQLKEMEKSVENKIKEDVEHSIRLTQQMGTDAFQLNRFLEWKYPKEWNRIRKEWDEIFSKKVNIQCTSDATIRRIGVVKKTFTLDPQKDKEVSK</sequence>
<dbReference type="Proteomes" id="UP000288943">
    <property type="component" value="Chromosome"/>
</dbReference>
<proteinExistence type="inferred from homology"/>
<feature type="domain" description="Spore germination protein N-terminal" evidence="9">
    <location>
        <begin position="23"/>
        <end position="190"/>
    </location>
</feature>
<dbReference type="InterPro" id="IPR038501">
    <property type="entry name" value="Spore_GerAC_C_sf"/>
</dbReference>
<evidence type="ECO:0000313" key="11">
    <source>
        <dbReference type="EMBL" id="QAV19879.1"/>
    </source>
</evidence>
<evidence type="ECO:0000256" key="7">
    <source>
        <dbReference type="ARBA" id="ARBA00023288"/>
    </source>
</evidence>
<evidence type="ECO:0000256" key="2">
    <source>
        <dbReference type="ARBA" id="ARBA00007886"/>
    </source>
</evidence>
<dbReference type="Pfam" id="PF05504">
    <property type="entry name" value="Spore_GerAC"/>
    <property type="match status" value="1"/>
</dbReference>